<proteinExistence type="predicted"/>
<dbReference type="EMBL" id="BLKC01000021">
    <property type="protein sequence ID" value="GFF33419.1"/>
    <property type="molecule type" value="Genomic_DNA"/>
</dbReference>
<accession>A0A8H3NI17</accession>
<gene>
    <name evidence="2" type="ORF">IFM46972_03886</name>
</gene>
<evidence type="ECO:0000313" key="2">
    <source>
        <dbReference type="EMBL" id="GFF33419.1"/>
    </source>
</evidence>
<dbReference type="AlphaFoldDB" id="A0A8H3NI17"/>
<dbReference type="Proteomes" id="UP000465221">
    <property type="component" value="Unassembled WGS sequence"/>
</dbReference>
<evidence type="ECO:0000313" key="3">
    <source>
        <dbReference type="Proteomes" id="UP000465221"/>
    </source>
</evidence>
<feature type="region of interest" description="Disordered" evidence="1">
    <location>
        <begin position="1"/>
        <end position="24"/>
    </location>
</feature>
<protein>
    <submittedName>
        <fullName evidence="2">Uncharacterized protein</fullName>
    </submittedName>
</protein>
<organism evidence="2 3">
    <name type="scientific">Aspergillus udagawae</name>
    <dbReference type="NCBI Taxonomy" id="91492"/>
    <lineage>
        <taxon>Eukaryota</taxon>
        <taxon>Fungi</taxon>
        <taxon>Dikarya</taxon>
        <taxon>Ascomycota</taxon>
        <taxon>Pezizomycotina</taxon>
        <taxon>Eurotiomycetes</taxon>
        <taxon>Eurotiomycetidae</taxon>
        <taxon>Eurotiales</taxon>
        <taxon>Aspergillaceae</taxon>
        <taxon>Aspergillus</taxon>
        <taxon>Aspergillus subgen. Fumigati</taxon>
    </lineage>
</organism>
<evidence type="ECO:0000256" key="1">
    <source>
        <dbReference type="SAM" id="MobiDB-lite"/>
    </source>
</evidence>
<reference evidence="2 3" key="1">
    <citation type="submission" date="2020-01" db="EMBL/GenBank/DDBJ databases">
        <title>Draft genome sequence of Aspergillus udagawae IFM 46972.</title>
        <authorList>
            <person name="Takahashi H."/>
            <person name="Yaguchi T."/>
        </authorList>
    </citation>
    <scope>NUCLEOTIDE SEQUENCE [LARGE SCALE GENOMIC DNA]</scope>
    <source>
        <strain evidence="2 3">IFM 46972</strain>
    </source>
</reference>
<comment type="caution">
    <text evidence="2">The sequence shown here is derived from an EMBL/GenBank/DDBJ whole genome shotgun (WGS) entry which is preliminary data.</text>
</comment>
<name>A0A8H3NI17_9EURO</name>
<sequence length="86" mass="9814">MADKIPASAGQKPKADINTAAEAPPRCTKTVEPNKMVFFYPTSDDRHEIYISRGKFQKALELSVQENWKELCKFPAYTGQGYEEWD</sequence>